<dbReference type="GO" id="GO:0005524">
    <property type="term" value="F:ATP binding"/>
    <property type="evidence" value="ECO:0007669"/>
    <property type="project" value="UniProtKB-KW"/>
</dbReference>
<accession>A0A9D7QJ99</accession>
<dbReference type="EMBL" id="JADKBR010000001">
    <property type="protein sequence ID" value="MBK8889217.1"/>
    <property type="molecule type" value="Genomic_DNA"/>
</dbReference>
<dbReference type="InterPro" id="IPR041664">
    <property type="entry name" value="AAA_16"/>
</dbReference>
<feature type="domain" description="Orc1-like AAA ATPase" evidence="2">
    <location>
        <begin position="18"/>
        <end position="205"/>
    </location>
</feature>
<evidence type="ECO:0000259" key="2">
    <source>
        <dbReference type="Pfam" id="PF13191"/>
    </source>
</evidence>
<organism evidence="3 4">
    <name type="scientific">Candidatus Dechloromonas phosphorivorans</name>
    <dbReference type="NCBI Taxonomy" id="2899244"/>
    <lineage>
        <taxon>Bacteria</taxon>
        <taxon>Pseudomonadati</taxon>
        <taxon>Pseudomonadota</taxon>
        <taxon>Betaproteobacteria</taxon>
        <taxon>Rhodocyclales</taxon>
        <taxon>Azonexaceae</taxon>
        <taxon>Dechloromonas</taxon>
    </lineage>
</organism>
<keyword evidence="3" id="KW-0547">Nucleotide-binding</keyword>
<dbReference type="PANTHER" id="PTHR34301">
    <property type="entry name" value="DNA-BINDING PROTEIN-RELATED"/>
    <property type="match status" value="1"/>
</dbReference>
<keyword evidence="3" id="KW-0067">ATP-binding</keyword>
<dbReference type="AlphaFoldDB" id="A0A9D7QJ99"/>
<gene>
    <name evidence="3" type="ORF">IPN75_01955</name>
</gene>
<dbReference type="PANTHER" id="PTHR34301:SF8">
    <property type="entry name" value="ATPASE DOMAIN-CONTAINING PROTEIN"/>
    <property type="match status" value="1"/>
</dbReference>
<reference evidence="3" key="1">
    <citation type="submission" date="2020-10" db="EMBL/GenBank/DDBJ databases">
        <title>Connecting structure to function with the recovery of over 1000 high-quality activated sludge metagenome-assembled genomes encoding full-length rRNA genes using long-read sequencing.</title>
        <authorList>
            <person name="Singleton C.M."/>
            <person name="Petriglieri F."/>
            <person name="Kristensen J.M."/>
            <person name="Kirkegaard R.H."/>
            <person name="Michaelsen T.Y."/>
            <person name="Andersen M.H."/>
            <person name="Karst S.M."/>
            <person name="Dueholm M.S."/>
            <person name="Nielsen P.H."/>
            <person name="Albertsen M."/>
        </authorList>
    </citation>
    <scope>NUCLEOTIDE SEQUENCE</scope>
    <source>
        <strain evidence="3">OdNE_18-Q3-R46-58_BAT3C.305</strain>
    </source>
</reference>
<dbReference type="Gene3D" id="3.40.50.300">
    <property type="entry name" value="P-loop containing nucleotide triphosphate hydrolases"/>
    <property type="match status" value="1"/>
</dbReference>
<evidence type="ECO:0000256" key="1">
    <source>
        <dbReference type="SAM" id="MobiDB-lite"/>
    </source>
</evidence>
<dbReference type="InterPro" id="IPR027417">
    <property type="entry name" value="P-loop_NTPase"/>
</dbReference>
<dbReference type="SUPFAM" id="SSF52540">
    <property type="entry name" value="P-loop containing nucleoside triphosphate hydrolases"/>
    <property type="match status" value="1"/>
</dbReference>
<proteinExistence type="predicted"/>
<protein>
    <submittedName>
        <fullName evidence="3">ATP-binding protein</fullName>
    </submittedName>
</protein>
<comment type="caution">
    <text evidence="3">The sequence shown here is derived from an EMBL/GenBank/DDBJ whole genome shotgun (WGS) entry which is preliminary data.</text>
</comment>
<name>A0A9D7QJ99_9RHOO</name>
<feature type="region of interest" description="Disordered" evidence="1">
    <location>
        <begin position="1"/>
        <end position="20"/>
    </location>
</feature>
<dbReference type="Proteomes" id="UP000808146">
    <property type="component" value="Unassembled WGS sequence"/>
</dbReference>
<evidence type="ECO:0000313" key="3">
    <source>
        <dbReference type="EMBL" id="MBK8889217.1"/>
    </source>
</evidence>
<sequence>MDKIRNPFSPGAGSPPPELAGRDSILEQARVLLGRILAKRPEKSLLLTGLRGVGKTVLLNEIDRLAQTAGYRTILVEAHEGKPLAVLLAPHLRRLLFDLDRIAGAGDKVRRGIAVLKSFVGAIKIKVGDIDIGLDIEPEPGAADSGDLEVDLPSLFMAVGEAAQERGVAVALLIDEIQYFSAAELSALIMAMHKMQQRQLPVVLIAAGLPILPGLMGESKSYAERLFSFPDIGPLPEADAIKALQDPVLEANEAFDPAALQEIFRLTRGYPYFLQEWGYQAWNHAAASPISLKVVQETSELVSKRLDENFFRVRFDRLTPREKKYLRAMAELGPGPHRTGDVADALGVKINTLGPVRASLIKKGMVYSPSHGDMAFTVPLFDEFMRRAIPHFEP</sequence>
<evidence type="ECO:0000313" key="4">
    <source>
        <dbReference type="Proteomes" id="UP000808146"/>
    </source>
</evidence>
<dbReference type="Pfam" id="PF13191">
    <property type="entry name" value="AAA_16"/>
    <property type="match status" value="1"/>
</dbReference>